<feature type="transmembrane region" description="Helical" evidence="8">
    <location>
        <begin position="297"/>
        <end position="319"/>
    </location>
</feature>
<feature type="transmembrane region" description="Helical" evidence="8">
    <location>
        <begin position="155"/>
        <end position="179"/>
    </location>
</feature>
<keyword evidence="6 8" id="KW-1133">Transmembrane helix</keyword>
<evidence type="ECO:0000256" key="6">
    <source>
        <dbReference type="ARBA" id="ARBA00022989"/>
    </source>
</evidence>
<comment type="caution">
    <text evidence="9">The sequence shown here is derived from an EMBL/GenBank/DDBJ whole genome shotgun (WGS) entry which is preliminary data.</text>
</comment>
<evidence type="ECO:0000256" key="5">
    <source>
        <dbReference type="ARBA" id="ARBA00022692"/>
    </source>
</evidence>
<dbReference type="PANTHER" id="PTHR35334:SF4">
    <property type="entry name" value="SERINE TRANSPORTER-RELATED"/>
    <property type="match status" value="1"/>
</dbReference>
<keyword evidence="2" id="KW-0813">Transport</keyword>
<keyword evidence="4" id="KW-0997">Cell inner membrane</keyword>
<keyword evidence="10" id="KW-1185">Reference proteome</keyword>
<keyword evidence="7 8" id="KW-0472">Membrane</keyword>
<keyword evidence="3" id="KW-1003">Cell membrane</keyword>
<dbReference type="Proteomes" id="UP000537131">
    <property type="component" value="Unassembled WGS sequence"/>
</dbReference>
<organism evidence="9 10">
    <name type="scientific">Clostridium muellerianum</name>
    <dbReference type="NCBI Taxonomy" id="2716538"/>
    <lineage>
        <taxon>Bacteria</taxon>
        <taxon>Bacillati</taxon>
        <taxon>Bacillota</taxon>
        <taxon>Clostridia</taxon>
        <taxon>Eubacteriales</taxon>
        <taxon>Clostridiaceae</taxon>
        <taxon>Clostridium</taxon>
    </lineage>
</organism>
<dbReference type="InterPro" id="IPR018227">
    <property type="entry name" value="Amino_acid_transport_2"/>
</dbReference>
<feature type="transmembrane region" description="Helical" evidence="8">
    <location>
        <begin position="90"/>
        <end position="111"/>
    </location>
</feature>
<comment type="subcellular location">
    <subcellularLocation>
        <location evidence="1">Cell inner membrane</location>
        <topology evidence="1">Multi-pass membrane protein</topology>
    </subcellularLocation>
</comment>
<dbReference type="EMBL" id="JABBNI010000021">
    <property type="protein sequence ID" value="NMM63385.1"/>
    <property type="molecule type" value="Genomic_DNA"/>
</dbReference>
<gene>
    <name evidence="9" type="ORF">HBE96_11985</name>
</gene>
<keyword evidence="5 8" id="KW-0812">Transmembrane</keyword>
<feature type="transmembrane region" description="Helical" evidence="8">
    <location>
        <begin position="17"/>
        <end position="36"/>
    </location>
</feature>
<feature type="transmembrane region" description="Helical" evidence="8">
    <location>
        <begin position="243"/>
        <end position="264"/>
    </location>
</feature>
<evidence type="ECO:0008006" key="11">
    <source>
        <dbReference type="Google" id="ProtNLM"/>
    </source>
</evidence>
<name>A0A7Y0EJ76_9CLOT</name>
<evidence type="ECO:0000256" key="7">
    <source>
        <dbReference type="ARBA" id="ARBA00023136"/>
    </source>
</evidence>
<dbReference type="Pfam" id="PF03222">
    <property type="entry name" value="Trp_Tyr_perm"/>
    <property type="match status" value="1"/>
</dbReference>
<proteinExistence type="predicted"/>
<dbReference type="GO" id="GO:0005886">
    <property type="term" value="C:plasma membrane"/>
    <property type="evidence" value="ECO:0007669"/>
    <property type="project" value="UniProtKB-SubCell"/>
</dbReference>
<feature type="transmembrane region" description="Helical" evidence="8">
    <location>
        <begin position="363"/>
        <end position="387"/>
    </location>
</feature>
<dbReference type="AlphaFoldDB" id="A0A7Y0EJ76"/>
<evidence type="ECO:0000313" key="10">
    <source>
        <dbReference type="Proteomes" id="UP000537131"/>
    </source>
</evidence>
<dbReference type="Gene3D" id="1.20.1740.10">
    <property type="entry name" value="Amino acid/polyamine transporter I"/>
    <property type="match status" value="1"/>
</dbReference>
<feature type="transmembrane region" description="Helical" evidence="8">
    <location>
        <begin position="42"/>
        <end position="60"/>
    </location>
</feature>
<dbReference type="PANTHER" id="PTHR35334">
    <property type="entry name" value="SERINE TRANSPORTER"/>
    <property type="match status" value="1"/>
</dbReference>
<feature type="transmembrane region" description="Helical" evidence="8">
    <location>
        <begin position="199"/>
        <end position="222"/>
    </location>
</feature>
<evidence type="ECO:0000256" key="1">
    <source>
        <dbReference type="ARBA" id="ARBA00004429"/>
    </source>
</evidence>
<evidence type="ECO:0000256" key="3">
    <source>
        <dbReference type="ARBA" id="ARBA00022475"/>
    </source>
</evidence>
<protein>
    <recommendedName>
        <fullName evidence="11">Serine transporter</fullName>
    </recommendedName>
</protein>
<sequence length="419" mass="46545">MTEEEWKAATKFNSTDFGWVIMCIGMAIGAGIVFLPVQVGRVGIWVYLFSGLIGYPALWLSQRLYINTLVVSPKCESYPSIISDYLGKNWGLILGFVYFLMLIKAIFTYSIACTNDSATFLHSFGVTSTNLGRTPLYGLAVICILVALASQGEKFLFKIASGMVITKLSVIVVLAFIMMQHWSVANIVNFPNFGYLIKQAIIMMPFTITSILFVQCLSPMVISYRTHNDSIVLAKYKAIRAMNIAYTILFISVFFYAISFNFAMSQQQAIAAYNQNISALAMVAQGIPGNTVKVFSLILNIFAIMTAFFGAFLGFREALQGLIMNILHRILPEEKINKTMVKYGIFAVAILLPWYVILINFSIVKFIIIFGPIYGLVNCLIPTYLVYKVPFLAKFKHASLALVVLAGCMLVAAPLLAFL</sequence>
<evidence type="ECO:0000256" key="2">
    <source>
        <dbReference type="ARBA" id="ARBA00022448"/>
    </source>
</evidence>
<evidence type="ECO:0000256" key="4">
    <source>
        <dbReference type="ARBA" id="ARBA00022519"/>
    </source>
</evidence>
<feature type="transmembrane region" description="Helical" evidence="8">
    <location>
        <begin position="399"/>
        <end position="418"/>
    </location>
</feature>
<evidence type="ECO:0000313" key="9">
    <source>
        <dbReference type="EMBL" id="NMM63385.1"/>
    </source>
</evidence>
<feature type="transmembrane region" description="Helical" evidence="8">
    <location>
        <begin position="131"/>
        <end position="148"/>
    </location>
</feature>
<dbReference type="GO" id="GO:0003333">
    <property type="term" value="P:amino acid transmembrane transport"/>
    <property type="evidence" value="ECO:0007669"/>
    <property type="project" value="InterPro"/>
</dbReference>
<feature type="transmembrane region" description="Helical" evidence="8">
    <location>
        <begin position="340"/>
        <end position="357"/>
    </location>
</feature>
<accession>A0A7Y0EJ76</accession>
<evidence type="ECO:0000256" key="8">
    <source>
        <dbReference type="SAM" id="Phobius"/>
    </source>
</evidence>
<reference evidence="9 10" key="1">
    <citation type="submission" date="2020-06" db="EMBL/GenBank/DDBJ databases">
        <title>Complete Genome Sequence of Clostridium muelleri sp. nov. P21T, an Acid-Alcohol Producing Acetogen Isolated from Old Hay.</title>
        <authorList>
            <person name="Duncan K.E."/>
            <person name="Tanner R.S."/>
        </authorList>
    </citation>
    <scope>NUCLEOTIDE SEQUENCE [LARGE SCALE GENOMIC DNA]</scope>
    <source>
        <strain evidence="9 10">P21</strain>
    </source>
</reference>